<dbReference type="Proteomes" id="UP000539953">
    <property type="component" value="Unassembled WGS sequence"/>
</dbReference>
<reference evidence="5 6" key="1">
    <citation type="submission" date="2020-08" db="EMBL/GenBank/DDBJ databases">
        <title>Genomic Encyclopedia of Type Strains, Phase IV (KMG-IV): sequencing the most valuable type-strain genomes for metagenomic binning, comparative biology and taxonomic classification.</title>
        <authorList>
            <person name="Goeker M."/>
        </authorList>
    </citation>
    <scope>NUCLEOTIDE SEQUENCE [LARGE SCALE GENOMIC DNA]</scope>
    <source>
        <strain evidence="5 6">DSM 25799</strain>
    </source>
</reference>
<evidence type="ECO:0000313" key="6">
    <source>
        <dbReference type="Proteomes" id="UP000539953"/>
    </source>
</evidence>
<dbReference type="PROSITE" id="PS00893">
    <property type="entry name" value="NUDIX_BOX"/>
    <property type="match status" value="1"/>
</dbReference>
<comment type="cofactor">
    <cofactor evidence="1">
        <name>Mg(2+)</name>
        <dbReference type="ChEBI" id="CHEBI:18420"/>
    </cofactor>
</comment>
<evidence type="ECO:0000256" key="2">
    <source>
        <dbReference type="ARBA" id="ARBA00022801"/>
    </source>
</evidence>
<proteinExistence type="inferred from homology"/>
<dbReference type="GO" id="GO:0047631">
    <property type="term" value="F:ADP-ribose diphosphatase activity"/>
    <property type="evidence" value="ECO:0007669"/>
    <property type="project" value="UniProtKB-EC"/>
</dbReference>
<comment type="similarity">
    <text evidence="3">Belongs to the Nudix hydrolase family.</text>
</comment>
<dbReference type="PANTHER" id="PTHR11839:SF18">
    <property type="entry name" value="NUDIX HYDROLASE DOMAIN-CONTAINING PROTEIN"/>
    <property type="match status" value="1"/>
</dbReference>
<dbReference type="InterPro" id="IPR020476">
    <property type="entry name" value="Nudix_hydrolase"/>
</dbReference>
<organism evidence="5 6">
    <name type="scientific">Catenisphaera adipataccumulans</name>
    <dbReference type="NCBI Taxonomy" id="700500"/>
    <lineage>
        <taxon>Bacteria</taxon>
        <taxon>Bacillati</taxon>
        <taxon>Bacillota</taxon>
        <taxon>Erysipelotrichia</taxon>
        <taxon>Erysipelotrichales</taxon>
        <taxon>Erysipelotrichaceae</taxon>
        <taxon>Catenisphaera</taxon>
    </lineage>
</organism>
<keyword evidence="2 3" id="KW-0378">Hydrolase</keyword>
<dbReference type="InterPro" id="IPR015797">
    <property type="entry name" value="NUDIX_hydrolase-like_dom_sf"/>
</dbReference>
<comment type="caution">
    <text evidence="5">The sequence shown here is derived from an EMBL/GenBank/DDBJ whole genome shotgun (WGS) entry which is preliminary data.</text>
</comment>
<dbReference type="Gene3D" id="3.90.79.10">
    <property type="entry name" value="Nucleoside Triphosphate Pyrophosphohydrolase"/>
    <property type="match status" value="1"/>
</dbReference>
<protein>
    <submittedName>
        <fullName evidence="5">ADP-ribose pyrophosphatase</fullName>
        <ecNumber evidence="5">3.6.1.13</ecNumber>
    </submittedName>
</protein>
<dbReference type="PANTHER" id="PTHR11839">
    <property type="entry name" value="UDP/ADP-SUGAR PYROPHOSPHATASE"/>
    <property type="match status" value="1"/>
</dbReference>
<gene>
    <name evidence="5" type="ORF">HNQ47_001102</name>
</gene>
<dbReference type="PROSITE" id="PS51462">
    <property type="entry name" value="NUDIX"/>
    <property type="match status" value="1"/>
</dbReference>
<dbReference type="CDD" id="cd03424">
    <property type="entry name" value="NUDIX_ADPRase_Nudt5_UGPPase_Nudt14"/>
    <property type="match status" value="1"/>
</dbReference>
<dbReference type="SUPFAM" id="SSF55811">
    <property type="entry name" value="Nudix"/>
    <property type="match status" value="1"/>
</dbReference>
<evidence type="ECO:0000313" key="5">
    <source>
        <dbReference type="EMBL" id="MBB5183082.1"/>
    </source>
</evidence>
<name>A0A7W8FXL6_9FIRM</name>
<keyword evidence="6" id="KW-1185">Reference proteome</keyword>
<evidence type="ECO:0000256" key="1">
    <source>
        <dbReference type="ARBA" id="ARBA00001946"/>
    </source>
</evidence>
<dbReference type="PRINTS" id="PR00502">
    <property type="entry name" value="NUDIXFAMILY"/>
</dbReference>
<dbReference type="GO" id="GO:0019693">
    <property type="term" value="P:ribose phosphate metabolic process"/>
    <property type="evidence" value="ECO:0007669"/>
    <property type="project" value="TreeGrafter"/>
</dbReference>
<evidence type="ECO:0000256" key="3">
    <source>
        <dbReference type="RuleBase" id="RU003476"/>
    </source>
</evidence>
<dbReference type="AlphaFoldDB" id="A0A7W8FXL6"/>
<evidence type="ECO:0000259" key="4">
    <source>
        <dbReference type="PROSITE" id="PS51462"/>
    </source>
</evidence>
<dbReference type="RefSeq" id="WP_183328341.1">
    <property type="nucleotide sequence ID" value="NZ_JACHHK010000003.1"/>
</dbReference>
<dbReference type="InterPro" id="IPR000086">
    <property type="entry name" value="NUDIX_hydrolase_dom"/>
</dbReference>
<feature type="domain" description="Nudix hydrolase" evidence="4">
    <location>
        <begin position="51"/>
        <end position="185"/>
    </location>
</feature>
<dbReference type="InterPro" id="IPR020084">
    <property type="entry name" value="NUDIX_hydrolase_CS"/>
</dbReference>
<dbReference type="EC" id="3.6.1.13" evidence="5"/>
<dbReference type="GO" id="GO:0006753">
    <property type="term" value="P:nucleoside phosphate metabolic process"/>
    <property type="evidence" value="ECO:0007669"/>
    <property type="project" value="TreeGrafter"/>
</dbReference>
<sequence length="199" mass="22519">MAKIFSIQKKTDEHFVNLYEFDGINTKGHESHYMVATRARSKEQLKAVTHDYSAADAVVIYSIYNDQVVLVKQYRYPIDGAVYEFPAGLVEEGETLHEAAVREMKEETGLELKLLDVDPLYEKPRFTSVGMTDETNAMVYGYASGTISDAFAEPSEEIEIVLADRQEARRILEEENVALQTAYPLSRFVSDEAPFGFVQ</sequence>
<accession>A0A7W8FXL6</accession>
<dbReference type="EMBL" id="JACHHK010000003">
    <property type="protein sequence ID" value="MBB5183082.1"/>
    <property type="molecule type" value="Genomic_DNA"/>
</dbReference>
<dbReference type="Pfam" id="PF00293">
    <property type="entry name" value="NUDIX"/>
    <property type="match status" value="1"/>
</dbReference>